<dbReference type="InterPro" id="IPR050393">
    <property type="entry name" value="MFP_Efflux_Pump"/>
</dbReference>
<dbReference type="InterPro" id="IPR058624">
    <property type="entry name" value="MdtA-like_HH"/>
</dbReference>
<evidence type="ECO:0000256" key="3">
    <source>
        <dbReference type="ARBA" id="ARBA00022692"/>
    </source>
</evidence>
<name>A0A2W5N9H6_RHOSU</name>
<keyword evidence="3" id="KW-0812">Transmembrane</keyword>
<dbReference type="GO" id="GO:0016020">
    <property type="term" value="C:membrane"/>
    <property type="evidence" value="ECO:0007669"/>
    <property type="project" value="InterPro"/>
</dbReference>
<dbReference type="InterPro" id="IPR058634">
    <property type="entry name" value="AaeA-lik-b-barrel"/>
</dbReference>
<evidence type="ECO:0000256" key="4">
    <source>
        <dbReference type="ARBA" id="ARBA00022989"/>
    </source>
</evidence>
<dbReference type="Gene3D" id="1.10.287.470">
    <property type="entry name" value="Helix hairpin bin"/>
    <property type="match status" value="1"/>
</dbReference>
<dbReference type="NCBIfam" id="TIGR01730">
    <property type="entry name" value="RND_mfp"/>
    <property type="match status" value="1"/>
</dbReference>
<feature type="signal peptide" evidence="6">
    <location>
        <begin position="1"/>
        <end position="21"/>
    </location>
</feature>
<comment type="similarity">
    <text evidence="2">Belongs to the membrane fusion protein (MFP) (TC 8.A.1) family.</text>
</comment>
<dbReference type="InterPro" id="IPR058625">
    <property type="entry name" value="MdtA-like_BSH"/>
</dbReference>
<accession>A0A2W5N9H6</accession>
<dbReference type="Pfam" id="PF25963">
    <property type="entry name" value="Beta-barrel_AAEA"/>
    <property type="match status" value="1"/>
</dbReference>
<dbReference type="SUPFAM" id="SSF111369">
    <property type="entry name" value="HlyD-like secretion proteins"/>
    <property type="match status" value="1"/>
</dbReference>
<dbReference type="Pfam" id="PF25876">
    <property type="entry name" value="HH_MFP_RND"/>
    <property type="match status" value="1"/>
</dbReference>
<feature type="domain" description="Multidrug resistance protein MdtA-like barrel-sandwich hybrid" evidence="8">
    <location>
        <begin position="47"/>
        <end position="187"/>
    </location>
</feature>
<evidence type="ECO:0000256" key="1">
    <source>
        <dbReference type="ARBA" id="ARBA00004167"/>
    </source>
</evidence>
<keyword evidence="4" id="KW-1133">Transmembrane helix</keyword>
<reference evidence="10 11" key="1">
    <citation type="submission" date="2017-08" db="EMBL/GenBank/DDBJ databases">
        <title>Infants hospitalized years apart are colonized by the same room-sourced microbial strains.</title>
        <authorList>
            <person name="Brooks B."/>
            <person name="Olm M.R."/>
            <person name="Firek B.A."/>
            <person name="Baker R."/>
            <person name="Thomas B.C."/>
            <person name="Morowitz M.J."/>
            <person name="Banfield J.F."/>
        </authorList>
    </citation>
    <scope>NUCLEOTIDE SEQUENCE [LARGE SCALE GENOMIC DNA]</scope>
    <source>
        <strain evidence="10">S2_005_002_R2_34</strain>
    </source>
</reference>
<dbReference type="Gene3D" id="2.40.50.100">
    <property type="match status" value="1"/>
</dbReference>
<evidence type="ECO:0000256" key="6">
    <source>
        <dbReference type="SAM" id="SignalP"/>
    </source>
</evidence>
<sequence>MKAASSLSGRVLLTLAMVACAAVLGTHLWSYYMEAPWTRDGHVRADIVRVAPDVAGLVSEVLVKDNQPVSKGDVLFRIDPERFELALRQAEAQVMGTKAAMDIAATDLGRYRTLATKNVVSRQEEDAADSRLRQTQASYEAALASRDTARLNLERASVRAPVDGVVTNFSLQPGNYATVGGAVGALVDADSFYVAGYFEETKLPRIHVGDRVRIDIMGEPAPIYGHVASVAGGIEDRERSDTAGLLANVTPTFSWVRLAQRVPVRIAIDAPPDELRLVAGRSATVSVLGDGASSS</sequence>
<dbReference type="PANTHER" id="PTHR30367:SF12">
    <property type="entry name" value="P-HYDROXYBENZOIC ACID EFFLUX PUMP SUBUNIT AAEA"/>
    <property type="match status" value="1"/>
</dbReference>
<dbReference type="Proteomes" id="UP000249185">
    <property type="component" value="Unassembled WGS sequence"/>
</dbReference>
<dbReference type="Pfam" id="PF25917">
    <property type="entry name" value="BSH_RND"/>
    <property type="match status" value="1"/>
</dbReference>
<evidence type="ECO:0000313" key="10">
    <source>
        <dbReference type="EMBL" id="PZQ50142.1"/>
    </source>
</evidence>
<feature type="domain" description="Multidrug resistance protein MdtA-like alpha-helical hairpin" evidence="7">
    <location>
        <begin position="87"/>
        <end position="154"/>
    </location>
</feature>
<evidence type="ECO:0000313" key="11">
    <source>
        <dbReference type="Proteomes" id="UP000249185"/>
    </source>
</evidence>
<evidence type="ECO:0000259" key="9">
    <source>
        <dbReference type="Pfam" id="PF25963"/>
    </source>
</evidence>
<evidence type="ECO:0000259" key="8">
    <source>
        <dbReference type="Pfam" id="PF25917"/>
    </source>
</evidence>
<evidence type="ECO:0000256" key="2">
    <source>
        <dbReference type="ARBA" id="ARBA00009477"/>
    </source>
</evidence>
<organism evidence="10 11">
    <name type="scientific">Rhodovulum sulfidophilum</name>
    <name type="common">Rhodobacter sulfidophilus</name>
    <dbReference type="NCBI Taxonomy" id="35806"/>
    <lineage>
        <taxon>Bacteria</taxon>
        <taxon>Pseudomonadati</taxon>
        <taxon>Pseudomonadota</taxon>
        <taxon>Alphaproteobacteria</taxon>
        <taxon>Rhodobacterales</taxon>
        <taxon>Paracoccaceae</taxon>
        <taxon>Rhodovulum</taxon>
    </lineage>
</organism>
<dbReference type="GO" id="GO:0022857">
    <property type="term" value="F:transmembrane transporter activity"/>
    <property type="evidence" value="ECO:0007669"/>
    <property type="project" value="InterPro"/>
</dbReference>
<feature type="chain" id="PRO_5015995126" evidence="6">
    <location>
        <begin position="22"/>
        <end position="295"/>
    </location>
</feature>
<dbReference type="InterPro" id="IPR006143">
    <property type="entry name" value="RND_pump_MFP"/>
</dbReference>
<dbReference type="Gene3D" id="2.40.30.170">
    <property type="match status" value="1"/>
</dbReference>
<protein>
    <submittedName>
        <fullName evidence="10">Efflux transporter periplasmic adaptor subunit</fullName>
    </submittedName>
</protein>
<dbReference type="EMBL" id="QFPW01000005">
    <property type="protein sequence ID" value="PZQ50142.1"/>
    <property type="molecule type" value="Genomic_DNA"/>
</dbReference>
<evidence type="ECO:0000256" key="5">
    <source>
        <dbReference type="ARBA" id="ARBA00023136"/>
    </source>
</evidence>
<evidence type="ECO:0000259" key="7">
    <source>
        <dbReference type="Pfam" id="PF25876"/>
    </source>
</evidence>
<feature type="domain" description="p-hydroxybenzoic acid efflux pump subunit AaeA-like beta-barrel" evidence="9">
    <location>
        <begin position="191"/>
        <end position="287"/>
    </location>
</feature>
<comment type="caution">
    <text evidence="10">The sequence shown here is derived from an EMBL/GenBank/DDBJ whole genome shotgun (WGS) entry which is preliminary data.</text>
</comment>
<gene>
    <name evidence="10" type="ORF">DI556_08730</name>
</gene>
<keyword evidence="5" id="KW-0472">Membrane</keyword>
<keyword evidence="6" id="KW-0732">Signal</keyword>
<dbReference type="PANTHER" id="PTHR30367">
    <property type="entry name" value="P-HYDROXYBENZOIC ACID EFFLUX PUMP SUBUNIT AAEA-RELATED"/>
    <property type="match status" value="1"/>
</dbReference>
<proteinExistence type="inferred from homology"/>
<comment type="subcellular location">
    <subcellularLocation>
        <location evidence="1">Membrane</location>
        <topology evidence="1">Single-pass membrane protein</topology>
    </subcellularLocation>
</comment>
<dbReference type="AlphaFoldDB" id="A0A2W5N9H6"/>